<evidence type="ECO:0000313" key="1">
    <source>
        <dbReference type="EMBL" id="RMX44352.1"/>
    </source>
</evidence>
<dbReference type="AlphaFoldDB" id="A0A3M6TSI4"/>
<evidence type="ECO:0000313" key="2">
    <source>
        <dbReference type="Proteomes" id="UP000275408"/>
    </source>
</evidence>
<dbReference type="EMBL" id="RCHS01002992">
    <property type="protein sequence ID" value="RMX44352.1"/>
    <property type="molecule type" value="Genomic_DNA"/>
</dbReference>
<comment type="caution">
    <text evidence="1">The sequence shown here is derived from an EMBL/GenBank/DDBJ whole genome shotgun (WGS) entry which is preliminary data.</text>
</comment>
<gene>
    <name evidence="1" type="ORF">pdam_00015982</name>
</gene>
<reference evidence="1 2" key="1">
    <citation type="journal article" date="2018" name="Sci. Rep.">
        <title>Comparative analysis of the Pocillopora damicornis genome highlights role of immune system in coral evolution.</title>
        <authorList>
            <person name="Cunning R."/>
            <person name="Bay R.A."/>
            <person name="Gillette P."/>
            <person name="Baker A.C."/>
            <person name="Traylor-Knowles N."/>
        </authorList>
    </citation>
    <scope>NUCLEOTIDE SEQUENCE [LARGE SCALE GENOMIC DNA]</scope>
    <source>
        <strain evidence="1">RSMAS</strain>
        <tissue evidence="1">Whole animal</tissue>
    </source>
</reference>
<sequence length="89" mass="10204">MSGQQTTNCLCFVPNCSETKTIRTDGLRLRKHRKLKIELKGSTLEQVKNVKLLSLELDEQLSFDVHIDSLCKKFSKRIGILNKIKAYLP</sequence>
<accession>A0A3M6TSI4</accession>
<dbReference type="Proteomes" id="UP000275408">
    <property type="component" value="Unassembled WGS sequence"/>
</dbReference>
<protein>
    <submittedName>
        <fullName evidence="1">Uncharacterized protein</fullName>
    </submittedName>
</protein>
<name>A0A3M6TSI4_POCDA</name>
<proteinExistence type="predicted"/>
<keyword evidence="2" id="KW-1185">Reference proteome</keyword>
<organism evidence="1 2">
    <name type="scientific">Pocillopora damicornis</name>
    <name type="common">Cauliflower coral</name>
    <name type="synonym">Millepora damicornis</name>
    <dbReference type="NCBI Taxonomy" id="46731"/>
    <lineage>
        <taxon>Eukaryota</taxon>
        <taxon>Metazoa</taxon>
        <taxon>Cnidaria</taxon>
        <taxon>Anthozoa</taxon>
        <taxon>Hexacorallia</taxon>
        <taxon>Scleractinia</taxon>
        <taxon>Astrocoeniina</taxon>
        <taxon>Pocilloporidae</taxon>
        <taxon>Pocillopora</taxon>
    </lineage>
</organism>